<name>A0AAD5GM01_AMBAR</name>
<dbReference type="Proteomes" id="UP001206925">
    <property type="component" value="Unassembled WGS sequence"/>
</dbReference>
<dbReference type="InterPro" id="IPR000617">
    <property type="entry name" value="Napin/2SS/CON"/>
</dbReference>
<comment type="caution">
    <text evidence="4">The sequence shown here is derived from an EMBL/GenBank/DDBJ whole genome shotgun (WGS) entry which is preliminary data.</text>
</comment>
<evidence type="ECO:0000313" key="5">
    <source>
        <dbReference type="Proteomes" id="UP001206925"/>
    </source>
</evidence>
<keyword evidence="1" id="KW-0758">Storage protein</keyword>
<feature type="signal peptide" evidence="3">
    <location>
        <begin position="1"/>
        <end position="20"/>
    </location>
</feature>
<evidence type="ECO:0000256" key="2">
    <source>
        <dbReference type="ARBA" id="ARBA00023129"/>
    </source>
</evidence>
<protein>
    <submittedName>
        <fullName evidence="4">Uncharacterized protein</fullName>
    </submittedName>
</protein>
<keyword evidence="3" id="KW-0732">Signal</keyword>
<keyword evidence="2" id="KW-0708">Seed storage protein</keyword>
<feature type="chain" id="PRO_5042197368" evidence="3">
    <location>
        <begin position="21"/>
        <end position="60"/>
    </location>
</feature>
<evidence type="ECO:0000256" key="1">
    <source>
        <dbReference type="ARBA" id="ARBA00022761"/>
    </source>
</evidence>
<evidence type="ECO:0000256" key="3">
    <source>
        <dbReference type="SAM" id="SignalP"/>
    </source>
</evidence>
<gene>
    <name evidence="4" type="ORF">M8C21_027561</name>
</gene>
<accession>A0AAD5GM01</accession>
<dbReference type="EMBL" id="JAMZMK010006632">
    <property type="protein sequence ID" value="KAI7747942.1"/>
    <property type="molecule type" value="Genomic_DNA"/>
</dbReference>
<reference evidence="4" key="1">
    <citation type="submission" date="2022-06" db="EMBL/GenBank/DDBJ databases">
        <title>Uncovering the hologenomic basis of an extraordinary plant invasion.</title>
        <authorList>
            <person name="Bieker V.C."/>
            <person name="Martin M.D."/>
            <person name="Gilbert T."/>
            <person name="Hodgins K."/>
            <person name="Battlay P."/>
            <person name="Petersen B."/>
            <person name="Wilson J."/>
        </authorList>
    </citation>
    <scope>NUCLEOTIDE SEQUENCE</scope>
    <source>
        <strain evidence="4">AA19_3_7</strain>
        <tissue evidence="4">Leaf</tissue>
    </source>
</reference>
<dbReference type="AlphaFoldDB" id="A0AAD5GM01"/>
<dbReference type="PANTHER" id="PTHR35496">
    <property type="entry name" value="2S SEED STORAGE PROTEIN 1-RELATED"/>
    <property type="match status" value="1"/>
</dbReference>
<keyword evidence="5" id="KW-1185">Reference proteome</keyword>
<dbReference type="PANTHER" id="PTHR35496:SF4">
    <property type="entry name" value="2S SULFUR-RICH SEED STORAGE PROTEIN 2-LIKE"/>
    <property type="match status" value="1"/>
</dbReference>
<sequence length="60" mass="6820">MAKLTLILLTFTAFVAFTTAHTTIITTTIDDENSISEQRRCSQRLQGQRLNQCHMFVMDG</sequence>
<organism evidence="4 5">
    <name type="scientific">Ambrosia artemisiifolia</name>
    <name type="common">Common ragweed</name>
    <dbReference type="NCBI Taxonomy" id="4212"/>
    <lineage>
        <taxon>Eukaryota</taxon>
        <taxon>Viridiplantae</taxon>
        <taxon>Streptophyta</taxon>
        <taxon>Embryophyta</taxon>
        <taxon>Tracheophyta</taxon>
        <taxon>Spermatophyta</taxon>
        <taxon>Magnoliopsida</taxon>
        <taxon>eudicotyledons</taxon>
        <taxon>Gunneridae</taxon>
        <taxon>Pentapetalae</taxon>
        <taxon>asterids</taxon>
        <taxon>campanulids</taxon>
        <taxon>Asterales</taxon>
        <taxon>Asteraceae</taxon>
        <taxon>Asteroideae</taxon>
        <taxon>Heliantheae alliance</taxon>
        <taxon>Heliantheae</taxon>
        <taxon>Ambrosia</taxon>
    </lineage>
</organism>
<dbReference type="GO" id="GO:0045735">
    <property type="term" value="F:nutrient reservoir activity"/>
    <property type="evidence" value="ECO:0007669"/>
    <property type="project" value="UniProtKB-KW"/>
</dbReference>
<evidence type="ECO:0000313" key="4">
    <source>
        <dbReference type="EMBL" id="KAI7747942.1"/>
    </source>
</evidence>
<proteinExistence type="predicted"/>